<feature type="domain" description="DEAD-box RNA helicase Q" evidence="10">
    <location>
        <begin position="1"/>
        <end position="29"/>
    </location>
</feature>
<keyword evidence="2" id="KW-0378">Hydrolase</keyword>
<dbReference type="PANTHER" id="PTHR47959">
    <property type="entry name" value="ATP-DEPENDENT RNA HELICASE RHLE-RELATED"/>
    <property type="match status" value="1"/>
</dbReference>
<dbReference type="PANTHER" id="PTHR47959:SF1">
    <property type="entry name" value="ATP-DEPENDENT RNA HELICASE DBPA"/>
    <property type="match status" value="1"/>
</dbReference>
<organism evidence="11 12">
    <name type="scientific">Fodinibius salipaludis</name>
    <dbReference type="NCBI Taxonomy" id="2032627"/>
    <lineage>
        <taxon>Bacteria</taxon>
        <taxon>Pseudomonadati</taxon>
        <taxon>Balneolota</taxon>
        <taxon>Balneolia</taxon>
        <taxon>Balneolales</taxon>
        <taxon>Balneolaceae</taxon>
        <taxon>Fodinibius</taxon>
    </lineage>
</organism>
<feature type="domain" description="Helicase ATP-binding" evidence="8">
    <location>
        <begin position="32"/>
        <end position="204"/>
    </location>
</feature>
<dbReference type="CDD" id="cd18787">
    <property type="entry name" value="SF2_C_DEAD"/>
    <property type="match status" value="1"/>
</dbReference>
<dbReference type="OrthoDB" id="1522458at2"/>
<dbReference type="InterPro" id="IPR027417">
    <property type="entry name" value="P-loop_NTPase"/>
</dbReference>
<evidence type="ECO:0000259" key="10">
    <source>
        <dbReference type="PROSITE" id="PS51195"/>
    </source>
</evidence>
<dbReference type="Gene3D" id="3.40.50.300">
    <property type="entry name" value="P-loop containing nucleotide triphosphate hydrolases"/>
    <property type="match status" value="2"/>
</dbReference>
<dbReference type="SMART" id="SM00487">
    <property type="entry name" value="DEXDc"/>
    <property type="match status" value="1"/>
</dbReference>
<evidence type="ECO:0000256" key="2">
    <source>
        <dbReference type="ARBA" id="ARBA00022801"/>
    </source>
</evidence>
<sequence length="454" mass="51026">MKFEEITLSPNIMSGLQDINYTELTELQEKVIPAVLEGNDALIKAEPGSSKIGSFVIPALEQIDKREDKDGTSLLVLTPNPEESQEIDELVWAMGYHAQIECASIDMDTDLEEQKEAIQSEVEVIVGNPGPLLDVCQDLKFIFRHVEMVVIDAADEMVALNLQDKIQNILKRVLSDHQTLIYSKEVNDDVKELTKKYTKDPIAIGFEDKPGMLTEPPKVDQNLTQGYIYVPNRMKITTLMAHLENTPQDNCIIFTASKRGTDRLYRTLRKNDMKATSLHGKLSDEKRSQRFANFTNGDVQYLLVADTPAAELDLDRVTQVINYDVPNDPDEYRYRANLVGSGTASRIVSLVSKQDRSDINELENSLGQAPKELPLPDKVKQKLEERKKQKKKKSRGGKRDNRSKRGSNNGRGKKKNDDLQLPRPSYDKLSGGKKGDAPKDQKSGVIGLIKKLFS</sequence>
<dbReference type="SUPFAM" id="SSF52540">
    <property type="entry name" value="P-loop containing nucleoside triphosphate hydrolases"/>
    <property type="match status" value="2"/>
</dbReference>
<feature type="short sequence motif" description="Q motif" evidence="6">
    <location>
        <begin position="1"/>
        <end position="29"/>
    </location>
</feature>
<dbReference type="GO" id="GO:0003724">
    <property type="term" value="F:RNA helicase activity"/>
    <property type="evidence" value="ECO:0007669"/>
    <property type="project" value="InterPro"/>
</dbReference>
<evidence type="ECO:0000256" key="5">
    <source>
        <dbReference type="ARBA" id="ARBA00038437"/>
    </source>
</evidence>
<dbReference type="InterPro" id="IPR001650">
    <property type="entry name" value="Helicase_C-like"/>
</dbReference>
<evidence type="ECO:0000259" key="9">
    <source>
        <dbReference type="PROSITE" id="PS51194"/>
    </source>
</evidence>
<dbReference type="AlphaFoldDB" id="A0A2A2GD90"/>
<evidence type="ECO:0008006" key="13">
    <source>
        <dbReference type="Google" id="ProtNLM"/>
    </source>
</evidence>
<evidence type="ECO:0000313" key="12">
    <source>
        <dbReference type="Proteomes" id="UP000218831"/>
    </source>
</evidence>
<feature type="region of interest" description="Disordered" evidence="7">
    <location>
        <begin position="364"/>
        <end position="454"/>
    </location>
</feature>
<name>A0A2A2GD90_9BACT</name>
<comment type="similarity">
    <text evidence="5">Belongs to the DEAD box helicase family.</text>
</comment>
<dbReference type="PROSITE" id="PS51195">
    <property type="entry name" value="Q_MOTIF"/>
    <property type="match status" value="1"/>
</dbReference>
<evidence type="ECO:0000313" key="11">
    <source>
        <dbReference type="EMBL" id="PAU95338.1"/>
    </source>
</evidence>
<feature type="compositionally biased region" description="Basic residues" evidence="7">
    <location>
        <begin position="388"/>
        <end position="405"/>
    </location>
</feature>
<evidence type="ECO:0000256" key="1">
    <source>
        <dbReference type="ARBA" id="ARBA00022741"/>
    </source>
</evidence>
<evidence type="ECO:0000256" key="6">
    <source>
        <dbReference type="PROSITE-ProRule" id="PRU00552"/>
    </source>
</evidence>
<keyword evidence="4" id="KW-0067">ATP-binding</keyword>
<feature type="compositionally biased region" description="Basic and acidic residues" evidence="7">
    <location>
        <begin position="374"/>
        <end position="387"/>
    </location>
</feature>
<dbReference type="EMBL" id="NSKE01000002">
    <property type="protein sequence ID" value="PAU95338.1"/>
    <property type="molecule type" value="Genomic_DNA"/>
</dbReference>
<dbReference type="Pfam" id="PF00271">
    <property type="entry name" value="Helicase_C"/>
    <property type="match status" value="1"/>
</dbReference>
<feature type="domain" description="Helicase C-terminal" evidence="9">
    <location>
        <begin position="222"/>
        <end position="381"/>
    </location>
</feature>
<protein>
    <recommendedName>
        <fullName evidence="13">DEAD/DEAH box helicase</fullName>
    </recommendedName>
</protein>
<dbReference type="SMART" id="SM00490">
    <property type="entry name" value="HELICc"/>
    <property type="match status" value="1"/>
</dbReference>
<dbReference type="InterPro" id="IPR014001">
    <property type="entry name" value="Helicase_ATP-bd"/>
</dbReference>
<dbReference type="GO" id="GO:0016787">
    <property type="term" value="F:hydrolase activity"/>
    <property type="evidence" value="ECO:0007669"/>
    <property type="project" value="UniProtKB-KW"/>
</dbReference>
<dbReference type="InterPro" id="IPR050079">
    <property type="entry name" value="DEAD_box_RNA_helicase"/>
</dbReference>
<dbReference type="Proteomes" id="UP000218831">
    <property type="component" value="Unassembled WGS sequence"/>
</dbReference>
<gene>
    <name evidence="11" type="ORF">CK503_03850</name>
</gene>
<accession>A0A2A2GD90</accession>
<dbReference type="RefSeq" id="WP_095605464.1">
    <property type="nucleotide sequence ID" value="NZ_NSKE01000002.1"/>
</dbReference>
<keyword evidence="12" id="KW-1185">Reference proteome</keyword>
<dbReference type="PROSITE" id="PS51192">
    <property type="entry name" value="HELICASE_ATP_BIND_1"/>
    <property type="match status" value="1"/>
</dbReference>
<dbReference type="GO" id="GO:0005829">
    <property type="term" value="C:cytosol"/>
    <property type="evidence" value="ECO:0007669"/>
    <property type="project" value="TreeGrafter"/>
</dbReference>
<dbReference type="PROSITE" id="PS51194">
    <property type="entry name" value="HELICASE_CTER"/>
    <property type="match status" value="1"/>
</dbReference>
<comment type="caution">
    <text evidence="11">The sequence shown here is derived from an EMBL/GenBank/DDBJ whole genome shotgun (WGS) entry which is preliminary data.</text>
</comment>
<reference evidence="11 12" key="1">
    <citation type="submission" date="2017-08" db="EMBL/GenBank/DDBJ databases">
        <title>Aliifodinibius alkalisoli sp. nov., isolated from saline alkaline soil.</title>
        <authorList>
            <person name="Liu D."/>
            <person name="Zhang G."/>
        </authorList>
    </citation>
    <scope>NUCLEOTIDE SEQUENCE [LARGE SCALE GENOMIC DNA]</scope>
    <source>
        <strain evidence="11 12">WN023</strain>
    </source>
</reference>
<dbReference type="InterPro" id="IPR011545">
    <property type="entry name" value="DEAD/DEAH_box_helicase_dom"/>
</dbReference>
<evidence type="ECO:0000256" key="3">
    <source>
        <dbReference type="ARBA" id="ARBA00022806"/>
    </source>
</evidence>
<keyword evidence="3" id="KW-0347">Helicase</keyword>
<evidence type="ECO:0000259" key="8">
    <source>
        <dbReference type="PROSITE" id="PS51192"/>
    </source>
</evidence>
<dbReference type="InterPro" id="IPR014014">
    <property type="entry name" value="RNA_helicase_DEAD_Q_motif"/>
</dbReference>
<dbReference type="CDD" id="cd00268">
    <property type="entry name" value="DEADc"/>
    <property type="match status" value="1"/>
</dbReference>
<dbReference type="GO" id="GO:0005524">
    <property type="term" value="F:ATP binding"/>
    <property type="evidence" value="ECO:0007669"/>
    <property type="project" value="UniProtKB-KW"/>
</dbReference>
<dbReference type="Pfam" id="PF00270">
    <property type="entry name" value="DEAD"/>
    <property type="match status" value="1"/>
</dbReference>
<dbReference type="InterPro" id="IPR044742">
    <property type="entry name" value="DEAD/DEAH_RhlB"/>
</dbReference>
<evidence type="ECO:0000256" key="4">
    <source>
        <dbReference type="ARBA" id="ARBA00022840"/>
    </source>
</evidence>
<keyword evidence="1" id="KW-0547">Nucleotide-binding</keyword>
<proteinExistence type="inferred from homology"/>
<evidence type="ECO:0000256" key="7">
    <source>
        <dbReference type="SAM" id="MobiDB-lite"/>
    </source>
</evidence>
<feature type="compositionally biased region" description="Basic and acidic residues" evidence="7">
    <location>
        <begin position="433"/>
        <end position="442"/>
    </location>
</feature>
<dbReference type="GO" id="GO:0003676">
    <property type="term" value="F:nucleic acid binding"/>
    <property type="evidence" value="ECO:0007669"/>
    <property type="project" value="InterPro"/>
</dbReference>